<evidence type="ECO:0000313" key="19">
    <source>
        <dbReference type="EMBL" id="KAK2024420.1"/>
    </source>
</evidence>
<gene>
    <name evidence="19" type="ORF">LX32DRAFT_514391</name>
</gene>
<dbReference type="GO" id="GO:0098552">
    <property type="term" value="C:side of membrane"/>
    <property type="evidence" value="ECO:0007669"/>
    <property type="project" value="UniProtKB-KW"/>
</dbReference>
<comment type="similarity">
    <text evidence="13">Belongs to the SAT4 family.</text>
</comment>
<organism evidence="19 20">
    <name type="scientific">Colletotrichum zoysiae</name>
    <dbReference type="NCBI Taxonomy" id="1216348"/>
    <lineage>
        <taxon>Eukaryota</taxon>
        <taxon>Fungi</taxon>
        <taxon>Dikarya</taxon>
        <taxon>Ascomycota</taxon>
        <taxon>Pezizomycotina</taxon>
        <taxon>Sordariomycetes</taxon>
        <taxon>Hypocreomycetidae</taxon>
        <taxon>Glomerellales</taxon>
        <taxon>Glomerellaceae</taxon>
        <taxon>Colletotrichum</taxon>
        <taxon>Colletotrichum graminicola species complex</taxon>
    </lineage>
</organism>
<protein>
    <submittedName>
        <fullName evidence="19">CFEM domain-containing protein</fullName>
    </submittedName>
</protein>
<accession>A0AAD9LZY8</accession>
<dbReference type="PANTHER" id="PTHR33048:SF143">
    <property type="entry name" value="EXTRACELLULAR MEMBRANE PROTEIN CFEM DOMAIN-CONTAINING PROTEIN-RELATED"/>
    <property type="match status" value="1"/>
</dbReference>
<evidence type="ECO:0000256" key="7">
    <source>
        <dbReference type="ARBA" id="ARBA00022692"/>
    </source>
</evidence>
<evidence type="ECO:0000256" key="17">
    <source>
        <dbReference type="SAM" id="SignalP"/>
    </source>
</evidence>
<keyword evidence="5" id="KW-0964">Secreted</keyword>
<sequence length="441" mass="48029">MRLFTLFLSVAAVLSSAAAQGNGLGAVALLPDCAKRCLIKALPSSGCLPTDQACICTNAALQANVEVCVMTGCKLKDALTTKNLTMTSCGAVPRSTTGTYNTISITMGALSAVFVIIRLTHKAVATIADLGMDDWFILITLGSGLPSTVINTVGLAAHGLGRDLWTLSFDTITSFGYWFFIMEVLYFAQVTLLKMSLLFFYMRIFSHNAPMRKLIWGTIAFNAVFGTTFIFLAIFQCAPISFYWTKWDQEHLGTCLDINGIAWANAGLSIILDFWMLGLPLSQIKTLNLHWKKKISVALMFFVGTFVTVVSILRLQSLVQFAKSQNPTWDQFGVAMWSTVEINVGIICACLPSIRVIFVRLFPKILGSTRTGGSQAAKYYINSSGNGRSRNRTLGSEAKVRTLDRESGGGSSSSSASSPKGIMYTKEYAVDYHDETSLVPM</sequence>
<feature type="disulfide bond" evidence="14">
    <location>
        <begin position="33"/>
        <end position="73"/>
    </location>
</feature>
<evidence type="ECO:0000256" key="1">
    <source>
        <dbReference type="ARBA" id="ARBA00004141"/>
    </source>
</evidence>
<keyword evidence="9 16" id="KW-1133">Transmembrane helix</keyword>
<evidence type="ECO:0000256" key="14">
    <source>
        <dbReference type="PROSITE-ProRule" id="PRU01356"/>
    </source>
</evidence>
<comment type="caution">
    <text evidence="19">The sequence shown here is derived from an EMBL/GenBank/DDBJ whole genome shotgun (WGS) entry which is preliminary data.</text>
</comment>
<evidence type="ECO:0000256" key="2">
    <source>
        <dbReference type="ARBA" id="ARBA00004589"/>
    </source>
</evidence>
<keyword evidence="14" id="KW-0349">Heme</keyword>
<evidence type="ECO:0000259" key="18">
    <source>
        <dbReference type="PROSITE" id="PS52012"/>
    </source>
</evidence>
<evidence type="ECO:0000256" key="9">
    <source>
        <dbReference type="ARBA" id="ARBA00022989"/>
    </source>
</evidence>
<dbReference type="SMART" id="SM00747">
    <property type="entry name" value="CFEM"/>
    <property type="match status" value="1"/>
</dbReference>
<proteinExistence type="inferred from homology"/>
<feature type="non-terminal residue" evidence="19">
    <location>
        <position position="1"/>
    </location>
</feature>
<feature type="transmembrane region" description="Helical" evidence="16">
    <location>
        <begin position="214"/>
        <end position="242"/>
    </location>
</feature>
<evidence type="ECO:0000256" key="3">
    <source>
        <dbReference type="ARBA" id="ARBA00004613"/>
    </source>
</evidence>
<dbReference type="GO" id="GO:0005576">
    <property type="term" value="C:extracellular region"/>
    <property type="evidence" value="ECO:0007669"/>
    <property type="project" value="UniProtKB-SubCell"/>
</dbReference>
<keyword evidence="20" id="KW-1185">Reference proteome</keyword>
<evidence type="ECO:0000256" key="6">
    <source>
        <dbReference type="ARBA" id="ARBA00022622"/>
    </source>
</evidence>
<comment type="similarity">
    <text evidence="4">Belongs to the RBT5 family.</text>
</comment>
<feature type="binding site" description="axial binding residue" evidence="14">
    <location>
        <position position="51"/>
    </location>
    <ligand>
        <name>heme</name>
        <dbReference type="ChEBI" id="CHEBI:30413"/>
    </ligand>
    <ligandPart>
        <name>Fe</name>
        <dbReference type="ChEBI" id="CHEBI:18248"/>
    </ligandPart>
</feature>
<dbReference type="EMBL" id="MU842966">
    <property type="protein sequence ID" value="KAK2024420.1"/>
    <property type="molecule type" value="Genomic_DNA"/>
</dbReference>
<name>A0AAD9LZY8_9PEZI</name>
<dbReference type="InterPro" id="IPR052337">
    <property type="entry name" value="SAT4-like"/>
</dbReference>
<feature type="region of interest" description="Disordered" evidence="15">
    <location>
        <begin position="388"/>
        <end position="419"/>
    </location>
</feature>
<feature type="compositionally biased region" description="Basic and acidic residues" evidence="15">
    <location>
        <begin position="398"/>
        <end position="407"/>
    </location>
</feature>
<keyword evidence="8 17" id="KW-0732">Signal</keyword>
<feature type="transmembrane region" description="Helical" evidence="16">
    <location>
        <begin position="100"/>
        <end position="119"/>
    </location>
</feature>
<evidence type="ECO:0000256" key="15">
    <source>
        <dbReference type="SAM" id="MobiDB-lite"/>
    </source>
</evidence>
<keyword evidence="6" id="KW-0336">GPI-anchor</keyword>
<dbReference type="Pfam" id="PF05730">
    <property type="entry name" value="CFEM"/>
    <property type="match status" value="1"/>
</dbReference>
<comment type="subcellular location">
    <subcellularLocation>
        <location evidence="2">Membrane</location>
        <topology evidence="2">Lipid-anchor</topology>
        <topology evidence="2">GPI-anchor</topology>
    </subcellularLocation>
    <subcellularLocation>
        <location evidence="1">Membrane</location>
        <topology evidence="1">Multi-pass membrane protein</topology>
    </subcellularLocation>
    <subcellularLocation>
        <location evidence="3">Secreted</location>
    </subcellularLocation>
</comment>
<keyword evidence="14" id="KW-0408">Iron</keyword>
<feature type="disulfide bond" evidence="14">
    <location>
        <begin position="47"/>
        <end position="54"/>
    </location>
</feature>
<evidence type="ECO:0000256" key="11">
    <source>
        <dbReference type="ARBA" id="ARBA00023157"/>
    </source>
</evidence>
<keyword evidence="14" id="KW-0479">Metal-binding</keyword>
<evidence type="ECO:0000256" key="4">
    <source>
        <dbReference type="ARBA" id="ARBA00010031"/>
    </source>
</evidence>
<feature type="disulfide bond" evidence="14">
    <location>
        <begin position="37"/>
        <end position="68"/>
    </location>
</feature>
<dbReference type="Proteomes" id="UP001232148">
    <property type="component" value="Unassembled WGS sequence"/>
</dbReference>
<dbReference type="Pfam" id="PF20684">
    <property type="entry name" value="Fung_rhodopsin"/>
    <property type="match status" value="1"/>
</dbReference>
<feature type="chain" id="PRO_5042084469" evidence="17">
    <location>
        <begin position="20"/>
        <end position="441"/>
    </location>
</feature>
<evidence type="ECO:0000313" key="20">
    <source>
        <dbReference type="Proteomes" id="UP001232148"/>
    </source>
</evidence>
<keyword evidence="7 16" id="KW-0812">Transmembrane</keyword>
<evidence type="ECO:0000256" key="10">
    <source>
        <dbReference type="ARBA" id="ARBA00023136"/>
    </source>
</evidence>
<feature type="disulfide bond" evidence="14">
    <location>
        <begin position="56"/>
        <end position="89"/>
    </location>
</feature>
<evidence type="ECO:0000256" key="12">
    <source>
        <dbReference type="ARBA" id="ARBA00023288"/>
    </source>
</evidence>
<feature type="transmembrane region" description="Helical" evidence="16">
    <location>
        <begin position="177"/>
        <end position="202"/>
    </location>
</feature>
<keyword evidence="11 14" id="KW-1015">Disulfide bond</keyword>
<keyword evidence="6" id="KW-0325">Glycoprotein</keyword>
<dbReference type="GO" id="GO:0046872">
    <property type="term" value="F:metal ion binding"/>
    <property type="evidence" value="ECO:0007669"/>
    <property type="project" value="UniProtKB-UniRule"/>
</dbReference>
<keyword evidence="12" id="KW-0449">Lipoprotein</keyword>
<evidence type="ECO:0000256" key="13">
    <source>
        <dbReference type="ARBA" id="ARBA00038359"/>
    </source>
</evidence>
<reference evidence="19" key="1">
    <citation type="submission" date="2021-06" db="EMBL/GenBank/DDBJ databases">
        <title>Comparative genomics, transcriptomics and evolutionary studies reveal genomic signatures of adaptation to plant cell wall in hemibiotrophic fungi.</title>
        <authorList>
            <consortium name="DOE Joint Genome Institute"/>
            <person name="Baroncelli R."/>
            <person name="Diaz J.F."/>
            <person name="Benocci T."/>
            <person name="Peng M."/>
            <person name="Battaglia E."/>
            <person name="Haridas S."/>
            <person name="Andreopoulos W."/>
            <person name="Labutti K."/>
            <person name="Pangilinan J."/>
            <person name="Floch G.L."/>
            <person name="Makela M.R."/>
            <person name="Henrissat B."/>
            <person name="Grigoriev I.V."/>
            <person name="Crouch J.A."/>
            <person name="De Vries R.P."/>
            <person name="Sukno S.A."/>
            <person name="Thon M.R."/>
        </authorList>
    </citation>
    <scope>NUCLEOTIDE SEQUENCE</scope>
    <source>
        <strain evidence="19">MAFF235873</strain>
    </source>
</reference>
<feature type="transmembrane region" description="Helical" evidence="16">
    <location>
        <begin position="262"/>
        <end position="283"/>
    </location>
</feature>
<feature type="domain" description="CFEM" evidence="18">
    <location>
        <begin position="5"/>
        <end position="116"/>
    </location>
</feature>
<evidence type="ECO:0000256" key="16">
    <source>
        <dbReference type="SAM" id="Phobius"/>
    </source>
</evidence>
<dbReference type="InterPro" id="IPR049326">
    <property type="entry name" value="Rhodopsin_dom_fungi"/>
</dbReference>
<dbReference type="PROSITE" id="PS52012">
    <property type="entry name" value="CFEM"/>
    <property type="match status" value="1"/>
</dbReference>
<feature type="transmembrane region" description="Helical" evidence="16">
    <location>
        <begin position="135"/>
        <end position="157"/>
    </location>
</feature>
<evidence type="ECO:0000256" key="8">
    <source>
        <dbReference type="ARBA" id="ARBA00022729"/>
    </source>
</evidence>
<evidence type="ECO:0000256" key="5">
    <source>
        <dbReference type="ARBA" id="ARBA00022525"/>
    </source>
</evidence>
<feature type="transmembrane region" description="Helical" evidence="16">
    <location>
        <begin position="295"/>
        <end position="315"/>
    </location>
</feature>
<dbReference type="AlphaFoldDB" id="A0AAD9LZY8"/>
<feature type="signal peptide" evidence="17">
    <location>
        <begin position="1"/>
        <end position="19"/>
    </location>
</feature>
<dbReference type="InterPro" id="IPR008427">
    <property type="entry name" value="Extracellular_membr_CFEM_dom"/>
</dbReference>
<dbReference type="PANTHER" id="PTHR33048">
    <property type="entry name" value="PTH11-LIKE INTEGRAL MEMBRANE PROTEIN (AFU_ORTHOLOGUE AFUA_5G11245)"/>
    <property type="match status" value="1"/>
</dbReference>
<feature type="transmembrane region" description="Helical" evidence="16">
    <location>
        <begin position="335"/>
        <end position="358"/>
    </location>
</feature>
<keyword evidence="10 16" id="KW-0472">Membrane</keyword>